<dbReference type="PANTHER" id="PTHR43479">
    <property type="entry name" value="ACREF/ENVCD OPERON REPRESSOR-RELATED"/>
    <property type="match status" value="1"/>
</dbReference>
<dbReference type="PROSITE" id="PS50977">
    <property type="entry name" value="HTH_TETR_2"/>
    <property type="match status" value="1"/>
</dbReference>
<feature type="domain" description="HTH tetR-type" evidence="3">
    <location>
        <begin position="30"/>
        <end position="90"/>
    </location>
</feature>
<evidence type="ECO:0000256" key="1">
    <source>
        <dbReference type="ARBA" id="ARBA00023125"/>
    </source>
</evidence>
<dbReference type="InterPro" id="IPR001647">
    <property type="entry name" value="HTH_TetR"/>
</dbReference>
<feature type="DNA-binding region" description="H-T-H motif" evidence="2">
    <location>
        <begin position="53"/>
        <end position="72"/>
    </location>
</feature>
<gene>
    <name evidence="4" type="ORF">IV36_GL000810</name>
</gene>
<dbReference type="PATRIC" id="fig|1618.3.peg.819"/>
<dbReference type="GO" id="GO:0003677">
    <property type="term" value="F:DNA binding"/>
    <property type="evidence" value="ECO:0007669"/>
    <property type="project" value="UniProtKB-UniRule"/>
</dbReference>
<dbReference type="Proteomes" id="UP000051727">
    <property type="component" value="Unassembled WGS sequence"/>
</dbReference>
<keyword evidence="1 2" id="KW-0238">DNA-binding</keyword>
<proteinExistence type="predicted"/>
<evidence type="ECO:0000313" key="5">
    <source>
        <dbReference type="Proteomes" id="UP000051727"/>
    </source>
</evidence>
<dbReference type="STRING" id="1618.IV36_GL000810"/>
<evidence type="ECO:0000259" key="3">
    <source>
        <dbReference type="PROSITE" id="PS50977"/>
    </source>
</evidence>
<evidence type="ECO:0000313" key="4">
    <source>
        <dbReference type="EMBL" id="KRN33077.1"/>
    </source>
</evidence>
<accession>A0A0R2G4L8</accession>
<organism evidence="4 5">
    <name type="scientific">Liquorilactobacillus mali</name>
    <dbReference type="NCBI Taxonomy" id="1618"/>
    <lineage>
        <taxon>Bacteria</taxon>
        <taxon>Bacillati</taxon>
        <taxon>Bacillota</taxon>
        <taxon>Bacilli</taxon>
        <taxon>Lactobacillales</taxon>
        <taxon>Lactobacillaceae</taxon>
        <taxon>Liquorilactobacillus</taxon>
    </lineage>
</organism>
<dbReference type="InterPro" id="IPR009057">
    <property type="entry name" value="Homeodomain-like_sf"/>
</dbReference>
<protein>
    <submittedName>
        <fullName evidence="4">TetR family transcriptional regulator</fullName>
    </submittedName>
</protein>
<dbReference type="InterPro" id="IPR050624">
    <property type="entry name" value="HTH-type_Tx_Regulator"/>
</dbReference>
<dbReference type="EMBL" id="JQAR01000002">
    <property type="protein sequence ID" value="KRN33077.1"/>
    <property type="molecule type" value="Genomic_DNA"/>
</dbReference>
<comment type="caution">
    <text evidence="4">The sequence shown here is derived from an EMBL/GenBank/DDBJ whole genome shotgun (WGS) entry which is preliminary data.</text>
</comment>
<dbReference type="SUPFAM" id="SSF46689">
    <property type="entry name" value="Homeodomain-like"/>
    <property type="match status" value="1"/>
</dbReference>
<name>A0A0R2G4L8_9LACO</name>
<evidence type="ECO:0000256" key="2">
    <source>
        <dbReference type="PROSITE-ProRule" id="PRU00335"/>
    </source>
</evidence>
<dbReference type="AlphaFoldDB" id="A0A0R2G4L8"/>
<dbReference type="PANTHER" id="PTHR43479:SF11">
    <property type="entry name" value="ACREF_ENVCD OPERON REPRESSOR-RELATED"/>
    <property type="match status" value="1"/>
</dbReference>
<reference evidence="4 5" key="1">
    <citation type="journal article" date="2015" name="Genome Announc.">
        <title>Expanding the biotechnology potential of lactobacilli through comparative genomics of 213 strains and associated genera.</title>
        <authorList>
            <person name="Sun Z."/>
            <person name="Harris H.M."/>
            <person name="McCann A."/>
            <person name="Guo C."/>
            <person name="Argimon S."/>
            <person name="Zhang W."/>
            <person name="Yang X."/>
            <person name="Jeffery I.B."/>
            <person name="Cooney J.C."/>
            <person name="Kagawa T.F."/>
            <person name="Liu W."/>
            <person name="Song Y."/>
            <person name="Salvetti E."/>
            <person name="Wrobel A."/>
            <person name="Rasinkangas P."/>
            <person name="Parkhill J."/>
            <person name="Rea M.C."/>
            <person name="O'Sullivan O."/>
            <person name="Ritari J."/>
            <person name="Douillard F.P."/>
            <person name="Paul Ross R."/>
            <person name="Yang R."/>
            <person name="Briner A.E."/>
            <person name="Felis G.E."/>
            <person name="de Vos W.M."/>
            <person name="Barrangou R."/>
            <person name="Klaenhammer T.R."/>
            <person name="Caufield P.W."/>
            <person name="Cui Y."/>
            <person name="Zhang H."/>
            <person name="O'Toole P.W."/>
        </authorList>
    </citation>
    <scope>NUCLEOTIDE SEQUENCE [LARGE SCALE GENOMIC DNA]</scope>
    <source>
        <strain evidence="4 5">ATCC 27304</strain>
    </source>
</reference>
<sequence>MYKKGDFVMSNLFSEIQIKMKNKSNSEVNRLTREAIATALVELLRKQDFEKITISSIVKLAGVSRTAYYNNYNSKVEILNDLIDNFIEEVNSGLKPYVDPVSGKTNNPKQFIFNLFEIVFNHRTLYATLINAGLSHQILKQLNDLMLKYSHAATKLEKYQVYLQSGALFNVFTLWIANGTKESCLEMTNIFTKLYSTFW</sequence>
<dbReference type="Gene3D" id="1.10.357.10">
    <property type="entry name" value="Tetracycline Repressor, domain 2"/>
    <property type="match status" value="1"/>
</dbReference>